<evidence type="ECO:0000259" key="7">
    <source>
        <dbReference type="SMART" id="SM00385"/>
    </source>
</evidence>
<dbReference type="GO" id="GO:0051301">
    <property type="term" value="P:cell division"/>
    <property type="evidence" value="ECO:0007669"/>
    <property type="project" value="UniProtKB-KW"/>
</dbReference>
<evidence type="ECO:0000313" key="9">
    <source>
        <dbReference type="EnsemblPlants" id="Kaladp0024s0741.1.v1.1"/>
    </source>
</evidence>
<feature type="region of interest" description="Disordered" evidence="6">
    <location>
        <begin position="23"/>
        <end position="45"/>
    </location>
</feature>
<protein>
    <submittedName>
        <fullName evidence="9">Uncharacterized protein</fullName>
    </submittedName>
</protein>
<dbReference type="Gramene" id="Kaladp0024s0741.1.v1.1">
    <property type="protein sequence ID" value="Kaladp0024s0741.1.v1.1"/>
    <property type="gene ID" value="Kaladp0024s0741.v1.1"/>
</dbReference>
<evidence type="ECO:0000256" key="1">
    <source>
        <dbReference type="ARBA" id="ARBA00009065"/>
    </source>
</evidence>
<evidence type="ECO:0000256" key="5">
    <source>
        <dbReference type="RuleBase" id="RU000383"/>
    </source>
</evidence>
<dbReference type="AlphaFoldDB" id="A0A7N0T7B3"/>
<feature type="domain" description="Cyclin C-terminal" evidence="8">
    <location>
        <begin position="192"/>
        <end position="304"/>
    </location>
</feature>
<dbReference type="CDD" id="cd20544">
    <property type="entry name" value="CYCLIN_AtCycD-like_rpt2"/>
    <property type="match status" value="1"/>
</dbReference>
<organism evidence="9 10">
    <name type="scientific">Kalanchoe fedtschenkoi</name>
    <name type="common">Lavender scallops</name>
    <name type="synonym">South American air plant</name>
    <dbReference type="NCBI Taxonomy" id="63787"/>
    <lineage>
        <taxon>Eukaryota</taxon>
        <taxon>Viridiplantae</taxon>
        <taxon>Streptophyta</taxon>
        <taxon>Embryophyta</taxon>
        <taxon>Tracheophyta</taxon>
        <taxon>Spermatophyta</taxon>
        <taxon>Magnoliopsida</taxon>
        <taxon>eudicotyledons</taxon>
        <taxon>Gunneridae</taxon>
        <taxon>Pentapetalae</taxon>
        <taxon>Saxifragales</taxon>
        <taxon>Crassulaceae</taxon>
        <taxon>Kalanchoe</taxon>
    </lineage>
</organism>
<keyword evidence="2" id="KW-0132">Cell division</keyword>
<evidence type="ECO:0000256" key="4">
    <source>
        <dbReference type="ARBA" id="ARBA00023306"/>
    </source>
</evidence>
<dbReference type="InterPro" id="IPR013763">
    <property type="entry name" value="Cyclin-like_dom"/>
</dbReference>
<evidence type="ECO:0000259" key="8">
    <source>
        <dbReference type="SMART" id="SM01332"/>
    </source>
</evidence>
<dbReference type="Proteomes" id="UP000594263">
    <property type="component" value="Unplaced"/>
</dbReference>
<dbReference type="EnsemblPlants" id="Kaladp0024s0741.1.v1.1">
    <property type="protein sequence ID" value="Kaladp0024s0741.1.v1.1"/>
    <property type="gene ID" value="Kaladp0024s0741.v1.1"/>
</dbReference>
<keyword evidence="10" id="KW-1185">Reference proteome</keyword>
<evidence type="ECO:0000313" key="10">
    <source>
        <dbReference type="Proteomes" id="UP000594263"/>
    </source>
</evidence>
<dbReference type="PROSITE" id="PS00292">
    <property type="entry name" value="CYCLINS"/>
    <property type="match status" value="1"/>
</dbReference>
<dbReference type="CDD" id="cd20543">
    <property type="entry name" value="CYCLIN_AtCycD-like_rpt1"/>
    <property type="match status" value="1"/>
</dbReference>
<dbReference type="SUPFAM" id="SSF47954">
    <property type="entry name" value="Cyclin-like"/>
    <property type="match status" value="2"/>
</dbReference>
<dbReference type="Gene3D" id="1.10.472.10">
    <property type="entry name" value="Cyclin-like"/>
    <property type="match status" value="2"/>
</dbReference>
<feature type="compositionally biased region" description="Polar residues" evidence="6">
    <location>
        <begin position="34"/>
        <end position="44"/>
    </location>
</feature>
<dbReference type="InterPro" id="IPR039361">
    <property type="entry name" value="Cyclin"/>
</dbReference>
<proteinExistence type="inferred from homology"/>
<feature type="compositionally biased region" description="Polar residues" evidence="6">
    <location>
        <begin position="301"/>
        <end position="327"/>
    </location>
</feature>
<dbReference type="InterPro" id="IPR006671">
    <property type="entry name" value="Cyclin_N"/>
</dbReference>
<dbReference type="InterPro" id="IPR048258">
    <property type="entry name" value="Cyclins_cyclin-box"/>
</dbReference>
<evidence type="ECO:0000256" key="3">
    <source>
        <dbReference type="ARBA" id="ARBA00023127"/>
    </source>
</evidence>
<dbReference type="PANTHER" id="PTHR10177">
    <property type="entry name" value="CYCLINS"/>
    <property type="match status" value="1"/>
</dbReference>
<reference evidence="9" key="1">
    <citation type="submission" date="2021-01" db="UniProtKB">
        <authorList>
            <consortium name="EnsemblPlants"/>
        </authorList>
    </citation>
    <scope>IDENTIFICATION</scope>
</reference>
<comment type="similarity">
    <text evidence="1">Belongs to the cyclin family. Cyclin D subfamily.</text>
</comment>
<feature type="region of interest" description="Disordered" evidence="6">
    <location>
        <begin position="298"/>
        <end position="327"/>
    </location>
</feature>
<evidence type="ECO:0000256" key="6">
    <source>
        <dbReference type="SAM" id="MobiDB-lite"/>
    </source>
</evidence>
<dbReference type="FunFam" id="1.10.472.10:FF:000060">
    <property type="entry name" value="D6-type cyclin"/>
    <property type="match status" value="1"/>
</dbReference>
<dbReference type="Pfam" id="PF00134">
    <property type="entry name" value="Cyclin_N"/>
    <property type="match status" value="1"/>
</dbReference>
<feature type="domain" description="Cyclin-like" evidence="7">
    <location>
        <begin position="93"/>
        <end position="183"/>
    </location>
</feature>
<keyword evidence="4" id="KW-0131">Cell cycle</keyword>
<dbReference type="InterPro" id="IPR004367">
    <property type="entry name" value="Cyclin_C-dom"/>
</dbReference>
<dbReference type="Pfam" id="PF02984">
    <property type="entry name" value="Cyclin_C"/>
    <property type="match status" value="1"/>
</dbReference>
<accession>A0A7N0T7B3</accession>
<sequence>MSHVFGTESNNVELVSVSCSSRSSDLISGDESETQSPDSRTCSPAMTIPTPIGFEESVMGLVKDEKRCVLGWEYASRLESEPQEASAREESIAWIRKVAAFYGFQPLTAYLSISYLDRFLSALQFPETNGWPYQLLSVACLSLAAKMEELLVPSLIDLQMEGVVTKNIFEPKTVQRMELLVLSVMGWRLRSITPFNFLAFFAYKLDPNGRYCDFLSSQASDIILAAVSDARILQYRPSCIAAAAILSVANIIQGLSHVDSEIAELWCDGLSGEKIIACCGILQDAVLNKLPMQIGHETELHSSSQPSKTSRTGRPVRVQSTLEEQVK</sequence>
<name>A0A7N0T7B3_KALFE</name>
<dbReference type="SMART" id="SM01332">
    <property type="entry name" value="Cyclin_C"/>
    <property type="match status" value="1"/>
</dbReference>
<dbReference type="InterPro" id="IPR036915">
    <property type="entry name" value="Cyclin-like_sf"/>
</dbReference>
<dbReference type="SMART" id="SM00385">
    <property type="entry name" value="CYCLIN"/>
    <property type="match status" value="1"/>
</dbReference>
<keyword evidence="3 5" id="KW-0195">Cyclin</keyword>
<evidence type="ECO:0000256" key="2">
    <source>
        <dbReference type="ARBA" id="ARBA00022618"/>
    </source>
</evidence>